<dbReference type="HAMAP" id="MF_00472">
    <property type="entry name" value="UbiG"/>
    <property type="match status" value="1"/>
</dbReference>
<evidence type="ECO:0000256" key="5">
    <source>
        <dbReference type="HAMAP-Rule" id="MF_03190"/>
    </source>
</evidence>
<evidence type="ECO:0000256" key="4">
    <source>
        <dbReference type="ARBA" id="ARBA00022691"/>
    </source>
</evidence>
<dbReference type="GO" id="GO:0120537">
    <property type="term" value="F:3-demethylubiquinone 3-O-methyltransferase activity"/>
    <property type="evidence" value="ECO:0007669"/>
    <property type="project" value="RHEA"/>
</dbReference>
<comment type="catalytic activity">
    <reaction evidence="5">
        <text>a 3-demethylubiquinol + S-adenosyl-L-methionine = a ubiquinol + S-adenosyl-L-homocysteine + H(+)</text>
        <dbReference type="Rhea" id="RHEA:44380"/>
        <dbReference type="Rhea" id="RHEA-COMP:9566"/>
        <dbReference type="Rhea" id="RHEA-COMP:10914"/>
        <dbReference type="ChEBI" id="CHEBI:15378"/>
        <dbReference type="ChEBI" id="CHEBI:17976"/>
        <dbReference type="ChEBI" id="CHEBI:57856"/>
        <dbReference type="ChEBI" id="CHEBI:59789"/>
        <dbReference type="ChEBI" id="CHEBI:84422"/>
        <dbReference type="EC" id="2.1.1.64"/>
    </reaction>
</comment>
<dbReference type="EMBL" id="HACG01027630">
    <property type="protein sequence ID" value="CEK74495.1"/>
    <property type="molecule type" value="Transcribed_RNA"/>
</dbReference>
<dbReference type="GO" id="GO:0046872">
    <property type="term" value="F:metal ion binding"/>
    <property type="evidence" value="ECO:0007669"/>
    <property type="project" value="UniProtKB-KW"/>
</dbReference>
<dbReference type="EC" id="2.1.1.114" evidence="5"/>
<dbReference type="NCBIfam" id="TIGR01983">
    <property type="entry name" value="UbiG"/>
    <property type="match status" value="1"/>
</dbReference>
<dbReference type="GO" id="GO:0010420">
    <property type="term" value="F:polyprenyldihydroxybenzoate methyltransferase activity"/>
    <property type="evidence" value="ECO:0007669"/>
    <property type="project" value="UniProtKB-UniRule"/>
</dbReference>
<evidence type="ECO:0000259" key="6">
    <source>
        <dbReference type="Pfam" id="PF08241"/>
    </source>
</evidence>
<dbReference type="GO" id="GO:0061542">
    <property type="term" value="F:3-demethylubiquinol 3-O-methyltransferase activity"/>
    <property type="evidence" value="ECO:0007669"/>
    <property type="project" value="UniProtKB-UniRule"/>
</dbReference>
<reference evidence="7" key="1">
    <citation type="submission" date="2014-12" db="EMBL/GenBank/DDBJ databases">
        <title>Insight into the proteome of Arion vulgaris.</title>
        <authorList>
            <person name="Aradska J."/>
            <person name="Bulat T."/>
            <person name="Smidak R."/>
            <person name="Sarate P."/>
            <person name="Gangsoo J."/>
            <person name="Sialana F."/>
            <person name="Bilban M."/>
            <person name="Lubec G."/>
        </authorList>
    </citation>
    <scope>NUCLEOTIDE SEQUENCE</scope>
    <source>
        <tissue evidence="7">Skin</tissue>
    </source>
</reference>
<feature type="binding site" evidence="5">
    <location>
        <position position="232"/>
    </location>
    <ligand>
        <name>Mg(2+)</name>
        <dbReference type="ChEBI" id="CHEBI:18420"/>
    </ligand>
</feature>
<comment type="subunit">
    <text evidence="5">Component of a multi-subunit COQ enzyme complex.</text>
</comment>
<comment type="function">
    <text evidence="5">O-methyltransferase required for two non-consecutive steps during ubiquinone biosynthesis. Catalyzes the 2 O-methylation of 3,4-dihydroxy-5-(all-trans-polyprenyl)benzoic acid into 4-hydroxy-3-methoxy-5-(all-trans-polyprenyl)benzoic acid. Also catalyzes the last step of ubiquinone biosynthesis by mediating methylation of 3-demethylubiquinone into ubiquinone. Also able to mediate the methylation of 3-demethylubiquinol into ubiquinol.</text>
</comment>
<feature type="binding site" evidence="5">
    <location>
        <position position="228"/>
    </location>
    <ligand>
        <name>S-adenosyl-L-methionine</name>
        <dbReference type="ChEBI" id="CHEBI:59789"/>
    </ligand>
</feature>
<dbReference type="Pfam" id="PF08241">
    <property type="entry name" value="Methyltransf_11"/>
    <property type="match status" value="1"/>
</dbReference>
<comment type="catalytic activity">
    <reaction evidence="5">
        <text>a 3-demethylubiquinone + S-adenosyl-L-methionine = a ubiquinone + S-adenosyl-L-homocysteine</text>
        <dbReference type="Rhea" id="RHEA:81215"/>
        <dbReference type="Rhea" id="RHEA-COMP:9565"/>
        <dbReference type="Rhea" id="RHEA-COMP:19654"/>
        <dbReference type="ChEBI" id="CHEBI:16389"/>
        <dbReference type="ChEBI" id="CHEBI:57856"/>
        <dbReference type="ChEBI" id="CHEBI:59789"/>
        <dbReference type="ChEBI" id="CHEBI:231825"/>
    </reaction>
</comment>
<keyword evidence="5" id="KW-0496">Mitochondrion</keyword>
<protein>
    <recommendedName>
        <fullName evidence="5">Ubiquinone biosynthesis O-methyltransferase, mitochondrial</fullName>
    </recommendedName>
    <alternativeName>
        <fullName evidence="5">3-demethylubiquinol 3-O-methyltransferase</fullName>
        <ecNumber evidence="5">2.1.1.64</ecNumber>
    </alternativeName>
    <alternativeName>
        <fullName evidence="5">3-demethylubiquinone 3-O-methyltransferase</fullName>
        <ecNumber evidence="5">2.1.1.-</ecNumber>
    </alternativeName>
    <alternativeName>
        <fullName evidence="5">Polyprenyldihydroxybenzoate methyltransferase</fullName>
        <ecNumber evidence="5">2.1.1.114</ecNumber>
    </alternativeName>
</protein>
<dbReference type="InterPro" id="IPR029063">
    <property type="entry name" value="SAM-dependent_MTases_sf"/>
</dbReference>
<sequence>MWISIIIMNTNRLHRLSLSTVVKNYITSQSESRIRNANKYFHLRRSVTTVAKTSVFEVNRCLIYPAQIRSVSSTTQEKSSEENEKNFQRLRPGTTIDEDEVNKFSKLSALWWDEAGEFKALHSLNEMRIPLIRDVLVSLKTIDQYDVTRPLEGFLVLDVGSGGGILSEPLARLGASVTGLEASEESIKIAQAHLIHDPAIQDKLQYVQCTVEELAESQAGKFDAVVASEVLEHVTDASLFVTCACKLVKPGGSIFFTTLNKTRLSYILGIAVAENILGVVSPGTHDWEKFVPPVNLQHMLEKNNFITRLVHGMCYNPLTNRWTWIKDTSINYALHAVKPLEADGQQGHDSQSPATNDRN</sequence>
<keyword evidence="1 5" id="KW-0489">Methyltransferase</keyword>
<dbReference type="UniPathway" id="UPA00232"/>
<dbReference type="InterPro" id="IPR010233">
    <property type="entry name" value="UbiG_MeTrfase"/>
</dbReference>
<dbReference type="InterPro" id="IPR013216">
    <property type="entry name" value="Methyltransf_11"/>
</dbReference>
<keyword evidence="5" id="KW-0460">Magnesium</keyword>
<gene>
    <name evidence="7" type="primary">ORF91316</name>
</gene>
<dbReference type="CDD" id="cd02440">
    <property type="entry name" value="AdoMet_MTases"/>
    <property type="match status" value="1"/>
</dbReference>
<comment type="catalytic activity">
    <reaction evidence="5">
        <text>a 3,4-dihydroxy-5-(all-trans-polyprenyl)benzoate + S-adenosyl-L-methionine = a 4-hydroxy-3-methoxy-5-(all-trans-polyprenyl)benzoate + S-adenosyl-L-homocysteine + H(+)</text>
        <dbReference type="Rhea" id="RHEA:44452"/>
        <dbReference type="Rhea" id="RHEA-COMP:10930"/>
        <dbReference type="Rhea" id="RHEA-COMP:10931"/>
        <dbReference type="ChEBI" id="CHEBI:15378"/>
        <dbReference type="ChEBI" id="CHEBI:57856"/>
        <dbReference type="ChEBI" id="CHEBI:59789"/>
        <dbReference type="ChEBI" id="CHEBI:64694"/>
        <dbReference type="ChEBI" id="CHEBI:84443"/>
        <dbReference type="EC" id="2.1.1.114"/>
    </reaction>
</comment>
<dbReference type="GO" id="GO:0031314">
    <property type="term" value="C:extrinsic component of mitochondrial inner membrane"/>
    <property type="evidence" value="ECO:0007669"/>
    <property type="project" value="UniProtKB-UniRule"/>
</dbReference>
<evidence type="ECO:0000256" key="1">
    <source>
        <dbReference type="ARBA" id="ARBA00022603"/>
    </source>
</evidence>
<dbReference type="PANTHER" id="PTHR43464">
    <property type="entry name" value="METHYLTRANSFERASE"/>
    <property type="match status" value="1"/>
</dbReference>
<comment type="subcellular location">
    <subcellularLocation>
        <location evidence="5">Mitochondrion inner membrane</location>
        <topology evidence="5">Peripheral membrane protein</topology>
        <orientation evidence="5">Matrix side</orientation>
    </subcellularLocation>
</comment>
<keyword evidence="5" id="KW-0472">Membrane</keyword>
<feature type="binding site" evidence="5">
    <location>
        <position position="229"/>
    </location>
    <ligand>
        <name>Mg(2+)</name>
        <dbReference type="ChEBI" id="CHEBI:18420"/>
    </ligand>
</feature>
<keyword evidence="3 5" id="KW-0831">Ubiquinone biosynthesis</keyword>
<dbReference type="EC" id="2.1.1.-" evidence="5"/>
<dbReference type="EC" id="2.1.1.64" evidence="5"/>
<dbReference type="SUPFAM" id="SSF53335">
    <property type="entry name" value="S-adenosyl-L-methionine-dependent methyltransferases"/>
    <property type="match status" value="1"/>
</dbReference>
<feature type="binding site" evidence="5">
    <location>
        <position position="233"/>
    </location>
    <ligand>
        <name>Mg(2+)</name>
        <dbReference type="ChEBI" id="CHEBI:18420"/>
    </ligand>
</feature>
<name>A0A0B7A3G2_9EUPU</name>
<dbReference type="PANTHER" id="PTHR43464:SF19">
    <property type="entry name" value="UBIQUINONE BIOSYNTHESIS O-METHYLTRANSFERASE, MITOCHONDRIAL"/>
    <property type="match status" value="1"/>
</dbReference>
<dbReference type="Gene3D" id="3.40.50.150">
    <property type="entry name" value="Vaccinia Virus protein VP39"/>
    <property type="match status" value="1"/>
</dbReference>
<evidence type="ECO:0000256" key="3">
    <source>
        <dbReference type="ARBA" id="ARBA00022688"/>
    </source>
</evidence>
<comment type="caution">
    <text evidence="5">Lacks conserved residue(s) required for the propagation of feature annotation.</text>
</comment>
<keyword evidence="5" id="KW-0479">Metal-binding</keyword>
<keyword evidence="4 5" id="KW-0949">S-adenosyl-L-methionine</keyword>
<feature type="binding site" evidence="5">
    <location>
        <position position="160"/>
    </location>
    <ligand>
        <name>S-adenosyl-L-methionine</name>
        <dbReference type="ChEBI" id="CHEBI:59789"/>
    </ligand>
</feature>
<comment type="similarity">
    <text evidence="5">Belongs to the class I-like SAM-binding methyltransferase superfamily. UbiG/COQ3 family.</text>
</comment>
<keyword evidence="2 5" id="KW-0808">Transferase</keyword>
<comment type="cofactor">
    <cofactor evidence="5">
        <name>Mg(2+)</name>
        <dbReference type="ChEBI" id="CHEBI:18420"/>
    </cofactor>
</comment>
<keyword evidence="5" id="KW-0999">Mitochondrion inner membrane</keyword>
<feature type="binding site" evidence="5">
    <location>
        <position position="128"/>
    </location>
    <ligand>
        <name>S-adenosyl-L-methionine</name>
        <dbReference type="ChEBI" id="CHEBI:59789"/>
    </ligand>
</feature>
<organism evidence="7">
    <name type="scientific">Arion vulgaris</name>
    <dbReference type="NCBI Taxonomy" id="1028688"/>
    <lineage>
        <taxon>Eukaryota</taxon>
        <taxon>Metazoa</taxon>
        <taxon>Spiralia</taxon>
        <taxon>Lophotrochozoa</taxon>
        <taxon>Mollusca</taxon>
        <taxon>Gastropoda</taxon>
        <taxon>Heterobranchia</taxon>
        <taxon>Euthyneura</taxon>
        <taxon>Panpulmonata</taxon>
        <taxon>Eupulmonata</taxon>
        <taxon>Stylommatophora</taxon>
        <taxon>Helicina</taxon>
        <taxon>Arionoidea</taxon>
        <taxon>Arionidae</taxon>
        <taxon>Arion</taxon>
    </lineage>
</organism>
<dbReference type="GO" id="GO:0032259">
    <property type="term" value="P:methylation"/>
    <property type="evidence" value="ECO:0007669"/>
    <property type="project" value="UniProtKB-KW"/>
</dbReference>
<evidence type="ECO:0000256" key="2">
    <source>
        <dbReference type="ARBA" id="ARBA00022679"/>
    </source>
</evidence>
<evidence type="ECO:0000313" key="7">
    <source>
        <dbReference type="EMBL" id="CEK74495.1"/>
    </source>
</evidence>
<feature type="domain" description="Methyltransferase type 11" evidence="6">
    <location>
        <begin position="157"/>
        <end position="256"/>
    </location>
</feature>
<accession>A0A0B7A3G2</accession>
<dbReference type="AlphaFoldDB" id="A0A0B7A3G2"/>
<proteinExistence type="inferred from homology"/>
<comment type="pathway">
    <text evidence="5">Cofactor biosynthesis; ubiquinone biosynthesis.</text>
</comment>